<name>A0A182S380_ANOFN</name>
<dbReference type="EnsemblMetazoa" id="AFUN014890-RA">
    <property type="protein sequence ID" value="AFUN014890-PA"/>
    <property type="gene ID" value="AFUN014890"/>
</dbReference>
<dbReference type="VEuPathDB" id="VectorBase:AFUN014890"/>
<evidence type="ECO:0000313" key="1">
    <source>
        <dbReference type="EnsemblMetazoa" id="AFUN014890-PA"/>
    </source>
</evidence>
<reference evidence="1" key="1">
    <citation type="submission" date="2020-05" db="UniProtKB">
        <authorList>
            <consortium name="EnsemblMetazoa"/>
        </authorList>
    </citation>
    <scope>IDENTIFICATION</scope>
    <source>
        <strain evidence="1">FUMOZ</strain>
    </source>
</reference>
<organism evidence="1">
    <name type="scientific">Anopheles funestus</name>
    <name type="common">African malaria mosquito</name>
    <dbReference type="NCBI Taxonomy" id="62324"/>
    <lineage>
        <taxon>Eukaryota</taxon>
        <taxon>Metazoa</taxon>
        <taxon>Ecdysozoa</taxon>
        <taxon>Arthropoda</taxon>
        <taxon>Hexapoda</taxon>
        <taxon>Insecta</taxon>
        <taxon>Pterygota</taxon>
        <taxon>Neoptera</taxon>
        <taxon>Endopterygota</taxon>
        <taxon>Diptera</taxon>
        <taxon>Nematocera</taxon>
        <taxon>Culicoidea</taxon>
        <taxon>Culicidae</taxon>
        <taxon>Anophelinae</taxon>
        <taxon>Anopheles</taxon>
    </lineage>
</organism>
<dbReference type="AlphaFoldDB" id="A0A182S380"/>
<accession>A0A182S380</accession>
<sequence>MRFEREHCLVGNFDSQLRQQFGRFGACICTSHWRSFSSANGSPGWRTSGFIAKVALLSVSSRSEAASRLACSISRRFFFIFSRCMSAALSERDA</sequence>
<protein>
    <submittedName>
        <fullName evidence="1">Uncharacterized protein</fullName>
    </submittedName>
</protein>
<proteinExistence type="predicted"/>